<dbReference type="AlphaFoldDB" id="A0ABC9N8Y0"/>
<accession>A0ABC9N8Y0</accession>
<keyword evidence="2" id="KW-1185">Reference proteome</keyword>
<proteinExistence type="predicted"/>
<protein>
    <submittedName>
        <fullName evidence="1">Uncharacterized protein</fullName>
    </submittedName>
</protein>
<reference evidence="1" key="1">
    <citation type="submission" date="2007-06" db="EMBL/GenBank/DDBJ databases">
        <authorList>
            <person name="Fulton L."/>
            <person name="Clifton S."/>
            <person name="Fulton B."/>
            <person name="Xu J."/>
            <person name="Minx P."/>
            <person name="Pepin K.H."/>
            <person name="Johnson M."/>
            <person name="Thiruvilangam P."/>
            <person name="Bhonagiri V."/>
            <person name="Nash W.E."/>
            <person name="Mardis E.R."/>
            <person name="Wilson R.K."/>
        </authorList>
    </citation>
    <scope>NUCLEOTIDE SEQUENCE [LARGE SCALE GENOMIC DNA]</scope>
    <source>
        <strain evidence="1">ATCC 8492</strain>
    </source>
</reference>
<evidence type="ECO:0000313" key="2">
    <source>
        <dbReference type="Proteomes" id="UP000004110"/>
    </source>
</evidence>
<sequence length="67" mass="7316">MAHGLSRPGVRFRPLREAAWPKPDIGAEGQTEHVRPCRHTGLRLFAETSRAPSRPKEFPGVCPAAGT</sequence>
<dbReference type="Proteomes" id="UP000004110">
    <property type="component" value="Unassembled WGS sequence"/>
</dbReference>
<evidence type="ECO:0000313" key="1">
    <source>
        <dbReference type="EMBL" id="EDO53153.1"/>
    </source>
</evidence>
<comment type="caution">
    <text evidence="1">The sequence shown here is derived from an EMBL/GenBank/DDBJ whole genome shotgun (WGS) entry which is preliminary data.</text>
</comment>
<gene>
    <name evidence="1" type="ORF">BACUNI_03168</name>
</gene>
<reference evidence="1" key="2">
    <citation type="submission" date="2013-11" db="EMBL/GenBank/DDBJ databases">
        <title>Draft genome sequence of Bacteroides uniformis (ATCC 8492).</title>
        <authorList>
            <person name="Sudarsanam P."/>
            <person name="Ley R."/>
            <person name="Guruge J."/>
            <person name="Turnbaugh P.J."/>
            <person name="Mahowald M."/>
            <person name="Liep D."/>
            <person name="Gordon J."/>
        </authorList>
    </citation>
    <scope>NUCLEOTIDE SEQUENCE</scope>
    <source>
        <strain evidence="1">ATCC 8492</strain>
    </source>
</reference>
<name>A0ABC9N8Y0_BACUC</name>
<organism evidence="1 2">
    <name type="scientific">Bacteroides uniformis (strain ATCC 8492 / DSM 6597 / CCUG 4942 / CIP 103695 / JCM 5828 / KCTC 5204 / NCTC 13054 / VPI 0061)</name>
    <dbReference type="NCBI Taxonomy" id="411479"/>
    <lineage>
        <taxon>Bacteria</taxon>
        <taxon>Pseudomonadati</taxon>
        <taxon>Bacteroidota</taxon>
        <taxon>Bacteroidia</taxon>
        <taxon>Bacteroidales</taxon>
        <taxon>Bacteroidaceae</taxon>
        <taxon>Bacteroides</taxon>
    </lineage>
</organism>
<dbReference type="EMBL" id="AAYH02000046">
    <property type="protein sequence ID" value="EDO53153.1"/>
    <property type="molecule type" value="Genomic_DNA"/>
</dbReference>